<dbReference type="Proteomes" id="UP001595904">
    <property type="component" value="Unassembled WGS sequence"/>
</dbReference>
<feature type="chain" id="PRO_5045259261" evidence="1">
    <location>
        <begin position="24"/>
        <end position="282"/>
    </location>
</feature>
<accession>A0ABV8SWE3</accession>
<name>A0ABV8SWE3_9GAMM</name>
<dbReference type="RefSeq" id="WP_380600932.1">
    <property type="nucleotide sequence ID" value="NZ_JBHSDU010000014.1"/>
</dbReference>
<keyword evidence="1" id="KW-0732">Signal</keyword>
<reference evidence="3" key="1">
    <citation type="journal article" date="2019" name="Int. J. Syst. Evol. Microbiol.">
        <title>The Global Catalogue of Microorganisms (GCM) 10K type strain sequencing project: providing services to taxonomists for standard genome sequencing and annotation.</title>
        <authorList>
            <consortium name="The Broad Institute Genomics Platform"/>
            <consortium name="The Broad Institute Genome Sequencing Center for Infectious Disease"/>
            <person name="Wu L."/>
            <person name="Ma J."/>
        </authorList>
    </citation>
    <scope>NUCLEOTIDE SEQUENCE [LARGE SCALE GENOMIC DNA]</scope>
    <source>
        <strain evidence="3">CGMCC 1.10759</strain>
    </source>
</reference>
<dbReference type="EMBL" id="JBHSDU010000014">
    <property type="protein sequence ID" value="MFC4311944.1"/>
    <property type="molecule type" value="Genomic_DNA"/>
</dbReference>
<feature type="signal peptide" evidence="1">
    <location>
        <begin position="1"/>
        <end position="23"/>
    </location>
</feature>
<sequence>MTHRYSALLRLSFVSLLGVGAHAQAQTTFDVIGPREYELPVDFEPFNVFVQYATVQDNARAYNDDGDRVAGSGSKATTGMSKYVRFWSPESNRNIGVAWEVIVPTVAIRDRSAPEGDRHISGIGDTLTGFAIWYRPRSHITLGFQSFLQIPIGTERVSDTNWKNLSSLFWDWRLGDKFGWTGDAGFVWQGERTSGVQPGLTWHSNHRFAYRATKRLEPFIALDNEHTRANDGLPEAWALDGGVGLMIHTFDNQSISLRYSTSLDGRNHSVNDSFNLKYAYVW</sequence>
<evidence type="ECO:0000256" key="1">
    <source>
        <dbReference type="SAM" id="SignalP"/>
    </source>
</evidence>
<keyword evidence="3" id="KW-1185">Reference proteome</keyword>
<protein>
    <submittedName>
        <fullName evidence="2">Transporter</fullName>
    </submittedName>
</protein>
<evidence type="ECO:0000313" key="3">
    <source>
        <dbReference type="Proteomes" id="UP001595904"/>
    </source>
</evidence>
<evidence type="ECO:0000313" key="2">
    <source>
        <dbReference type="EMBL" id="MFC4311944.1"/>
    </source>
</evidence>
<gene>
    <name evidence="2" type="ORF">ACFPN2_22875</name>
</gene>
<proteinExistence type="predicted"/>
<comment type="caution">
    <text evidence="2">The sequence shown here is derived from an EMBL/GenBank/DDBJ whole genome shotgun (WGS) entry which is preliminary data.</text>
</comment>
<organism evidence="2 3">
    <name type="scientific">Steroidobacter flavus</name>
    <dbReference type="NCBI Taxonomy" id="1842136"/>
    <lineage>
        <taxon>Bacteria</taxon>
        <taxon>Pseudomonadati</taxon>
        <taxon>Pseudomonadota</taxon>
        <taxon>Gammaproteobacteria</taxon>
        <taxon>Steroidobacterales</taxon>
        <taxon>Steroidobacteraceae</taxon>
        <taxon>Steroidobacter</taxon>
    </lineage>
</organism>